<name>A0ACB9CF71_9ASTR</name>
<evidence type="ECO:0000313" key="2">
    <source>
        <dbReference type="Proteomes" id="UP001056120"/>
    </source>
</evidence>
<organism evidence="1 2">
    <name type="scientific">Smallanthus sonchifolius</name>
    <dbReference type="NCBI Taxonomy" id="185202"/>
    <lineage>
        <taxon>Eukaryota</taxon>
        <taxon>Viridiplantae</taxon>
        <taxon>Streptophyta</taxon>
        <taxon>Embryophyta</taxon>
        <taxon>Tracheophyta</taxon>
        <taxon>Spermatophyta</taxon>
        <taxon>Magnoliopsida</taxon>
        <taxon>eudicotyledons</taxon>
        <taxon>Gunneridae</taxon>
        <taxon>Pentapetalae</taxon>
        <taxon>asterids</taxon>
        <taxon>campanulids</taxon>
        <taxon>Asterales</taxon>
        <taxon>Asteraceae</taxon>
        <taxon>Asteroideae</taxon>
        <taxon>Heliantheae alliance</taxon>
        <taxon>Millerieae</taxon>
        <taxon>Smallanthus</taxon>
    </lineage>
</organism>
<protein>
    <submittedName>
        <fullName evidence="1">Uncharacterized protein</fullName>
    </submittedName>
</protein>
<proteinExistence type="predicted"/>
<keyword evidence="2" id="KW-1185">Reference proteome</keyword>
<evidence type="ECO:0000313" key="1">
    <source>
        <dbReference type="EMBL" id="KAI3732961.1"/>
    </source>
</evidence>
<dbReference type="Proteomes" id="UP001056120">
    <property type="component" value="Linkage Group LG21"/>
</dbReference>
<reference evidence="2" key="1">
    <citation type="journal article" date="2022" name="Mol. Ecol. Resour.">
        <title>The genomes of chicory, endive, great burdock and yacon provide insights into Asteraceae palaeo-polyploidization history and plant inulin production.</title>
        <authorList>
            <person name="Fan W."/>
            <person name="Wang S."/>
            <person name="Wang H."/>
            <person name="Wang A."/>
            <person name="Jiang F."/>
            <person name="Liu H."/>
            <person name="Zhao H."/>
            <person name="Xu D."/>
            <person name="Zhang Y."/>
        </authorList>
    </citation>
    <scope>NUCLEOTIDE SEQUENCE [LARGE SCALE GENOMIC DNA]</scope>
    <source>
        <strain evidence="2">cv. Yunnan</strain>
    </source>
</reference>
<comment type="caution">
    <text evidence="1">The sequence shown here is derived from an EMBL/GenBank/DDBJ whole genome shotgun (WGS) entry which is preliminary data.</text>
</comment>
<gene>
    <name evidence="1" type="ORF">L1987_64174</name>
</gene>
<reference evidence="1 2" key="2">
    <citation type="journal article" date="2022" name="Mol. Ecol. Resour.">
        <title>The genomes of chicory, endive, great burdock and yacon provide insights into Asteraceae paleo-polyploidization history and plant inulin production.</title>
        <authorList>
            <person name="Fan W."/>
            <person name="Wang S."/>
            <person name="Wang H."/>
            <person name="Wang A."/>
            <person name="Jiang F."/>
            <person name="Liu H."/>
            <person name="Zhao H."/>
            <person name="Xu D."/>
            <person name="Zhang Y."/>
        </authorList>
    </citation>
    <scope>NUCLEOTIDE SEQUENCE [LARGE SCALE GENOMIC DNA]</scope>
    <source>
        <strain evidence="2">cv. Yunnan</strain>
        <tissue evidence="1">Leaves</tissue>
    </source>
</reference>
<accession>A0ACB9CF71</accession>
<sequence>MAYRSTSASSFASSNAAAEDLRELIRASSTARMRDVDVTRADVEVYVKKHVGSQRVGRSVSVGMGRIDEDAPVSSFPDDGDQLGRKGKSTTRSLMFPRSRSHVVTSNKFNRFS</sequence>
<dbReference type="EMBL" id="CM042038">
    <property type="protein sequence ID" value="KAI3732961.1"/>
    <property type="molecule type" value="Genomic_DNA"/>
</dbReference>